<reference evidence="2" key="1">
    <citation type="submission" date="2023-08" db="EMBL/GenBank/DDBJ databases">
        <authorList>
            <person name="Audoor S."/>
            <person name="Bilcke G."/>
        </authorList>
    </citation>
    <scope>NUCLEOTIDE SEQUENCE</scope>
</reference>
<comment type="caution">
    <text evidence="2">The sequence shown here is derived from an EMBL/GenBank/DDBJ whole genome shotgun (WGS) entry which is preliminary data.</text>
</comment>
<gene>
    <name evidence="2" type="ORF">CYCCA115_LOCUS21193</name>
</gene>
<evidence type="ECO:0000313" key="3">
    <source>
        <dbReference type="Proteomes" id="UP001295423"/>
    </source>
</evidence>
<feature type="signal peptide" evidence="1">
    <location>
        <begin position="1"/>
        <end position="30"/>
    </location>
</feature>
<protein>
    <submittedName>
        <fullName evidence="2">Uncharacterized protein</fullName>
    </submittedName>
</protein>
<feature type="chain" id="PRO_5042081820" evidence="1">
    <location>
        <begin position="31"/>
        <end position="182"/>
    </location>
</feature>
<organism evidence="2 3">
    <name type="scientific">Cylindrotheca closterium</name>
    <dbReference type="NCBI Taxonomy" id="2856"/>
    <lineage>
        <taxon>Eukaryota</taxon>
        <taxon>Sar</taxon>
        <taxon>Stramenopiles</taxon>
        <taxon>Ochrophyta</taxon>
        <taxon>Bacillariophyta</taxon>
        <taxon>Bacillariophyceae</taxon>
        <taxon>Bacillariophycidae</taxon>
        <taxon>Bacillariales</taxon>
        <taxon>Bacillariaceae</taxon>
        <taxon>Cylindrotheca</taxon>
    </lineage>
</organism>
<keyword evidence="3" id="KW-1185">Reference proteome</keyword>
<accession>A0AAD2G7C6</accession>
<dbReference type="Proteomes" id="UP001295423">
    <property type="component" value="Unassembled WGS sequence"/>
</dbReference>
<name>A0AAD2G7C6_9STRA</name>
<sequence>MHKAASTSILLTLAATALLCPADNFQQVQAFPISSASSLHRPLHHSMQLHSSPVDELELSPELESKWNQKNASRKKFGLNPMSLSEFMEVEAQVAQMSQQQELNLAAQQQTERQQRQQQQQQPSFMKNFAKGLLEDTCNSSFDCESPKVCCDLGFKKMCCSNGMLEVSLEYAMVPVPVDMRE</sequence>
<evidence type="ECO:0000256" key="1">
    <source>
        <dbReference type="SAM" id="SignalP"/>
    </source>
</evidence>
<evidence type="ECO:0000313" key="2">
    <source>
        <dbReference type="EMBL" id="CAJ1965601.1"/>
    </source>
</evidence>
<dbReference type="AlphaFoldDB" id="A0AAD2G7C6"/>
<proteinExistence type="predicted"/>
<dbReference type="EMBL" id="CAKOGP040002203">
    <property type="protein sequence ID" value="CAJ1965601.1"/>
    <property type="molecule type" value="Genomic_DNA"/>
</dbReference>
<keyword evidence="1" id="KW-0732">Signal</keyword>